<dbReference type="Proteomes" id="UP001500822">
    <property type="component" value="Unassembled WGS sequence"/>
</dbReference>
<evidence type="ECO:0000313" key="1">
    <source>
        <dbReference type="EMBL" id="GAA4758100.1"/>
    </source>
</evidence>
<protein>
    <submittedName>
        <fullName evidence="1">Uncharacterized protein</fullName>
    </submittedName>
</protein>
<reference evidence="2" key="1">
    <citation type="journal article" date="2019" name="Int. J. Syst. Evol. Microbiol.">
        <title>The Global Catalogue of Microorganisms (GCM) 10K type strain sequencing project: providing services to taxonomists for standard genome sequencing and annotation.</title>
        <authorList>
            <consortium name="The Broad Institute Genomics Platform"/>
            <consortium name="The Broad Institute Genome Sequencing Center for Infectious Disease"/>
            <person name="Wu L."/>
            <person name="Ma J."/>
        </authorList>
    </citation>
    <scope>NUCLEOTIDE SEQUENCE [LARGE SCALE GENOMIC DNA]</scope>
    <source>
        <strain evidence="2">JCM 18077</strain>
    </source>
</reference>
<dbReference type="EMBL" id="BAABIE010000021">
    <property type="protein sequence ID" value="GAA4758100.1"/>
    <property type="molecule type" value="Genomic_DNA"/>
</dbReference>
<keyword evidence="2" id="KW-1185">Reference proteome</keyword>
<sequence>MVPDAAMSRRGRRLGDGYEPHVDEVVGELIYSAPVDSGPVSTSMSFPITHGDLDVLATDPYRRAVLEVIGHAVLQRSMIRGRAPVSRADFAALVSSILHTSPAELDAVIDRADVEHHMVTRMYVDQVVQRRS</sequence>
<proteinExistence type="predicted"/>
<name>A0ABP8ZJR4_9ACTN</name>
<organism evidence="1 2">
    <name type="scientific">Gordonia alkaliphila</name>
    <dbReference type="NCBI Taxonomy" id="1053547"/>
    <lineage>
        <taxon>Bacteria</taxon>
        <taxon>Bacillati</taxon>
        <taxon>Actinomycetota</taxon>
        <taxon>Actinomycetes</taxon>
        <taxon>Mycobacteriales</taxon>
        <taxon>Gordoniaceae</taxon>
        <taxon>Gordonia</taxon>
    </lineage>
</organism>
<accession>A0ABP8ZJR4</accession>
<comment type="caution">
    <text evidence="1">The sequence shown here is derived from an EMBL/GenBank/DDBJ whole genome shotgun (WGS) entry which is preliminary data.</text>
</comment>
<evidence type="ECO:0000313" key="2">
    <source>
        <dbReference type="Proteomes" id="UP001500822"/>
    </source>
</evidence>
<gene>
    <name evidence="1" type="ORF">GCM10023217_33040</name>
</gene>